<dbReference type="PATRIC" id="fig|584657.3.peg.4296"/>
<evidence type="ECO:0000313" key="4">
    <source>
        <dbReference type="Proteomes" id="UP000019494"/>
    </source>
</evidence>
<dbReference type="Gene3D" id="3.90.550.10">
    <property type="entry name" value="Spore Coat Polysaccharide Biosynthesis Protein SpsA, Chain A"/>
    <property type="match status" value="1"/>
</dbReference>
<dbReference type="SUPFAM" id="SSF53448">
    <property type="entry name" value="Nucleotide-diphospho-sugar transferases"/>
    <property type="match status" value="1"/>
</dbReference>
<proteinExistence type="predicted"/>
<dbReference type="InterPro" id="IPR034683">
    <property type="entry name" value="IspD/TarI"/>
</dbReference>
<dbReference type="RefSeq" id="WP_240474455.1">
    <property type="nucleotide sequence ID" value="NZ_AWQS01000437.1"/>
</dbReference>
<dbReference type="PANTHER" id="PTHR32125">
    <property type="entry name" value="2-C-METHYL-D-ERYTHRITOL 4-PHOSPHATE CYTIDYLYLTRANSFERASE, CHLOROPLASTIC"/>
    <property type="match status" value="1"/>
</dbReference>
<name>W9GCL9_9MICO</name>
<evidence type="ECO:0000256" key="1">
    <source>
        <dbReference type="ARBA" id="ARBA00022679"/>
    </source>
</evidence>
<reference evidence="4" key="1">
    <citation type="submission" date="2013-08" db="EMBL/GenBank/DDBJ databases">
        <title>Intrasporangium oryzae NRRL B-24470.</title>
        <authorList>
            <person name="Liu H."/>
            <person name="Wang G."/>
        </authorList>
    </citation>
    <scope>NUCLEOTIDE SEQUENCE [LARGE SCALE GENOMIC DNA]</scope>
    <source>
        <strain evidence="4">Q5-1</strain>
    </source>
</reference>
<accession>W9GCL9</accession>
<dbReference type="EMBL" id="AWQS01000437">
    <property type="protein sequence ID" value="EWT03830.1"/>
    <property type="molecule type" value="Genomic_DNA"/>
</dbReference>
<keyword evidence="4" id="KW-1185">Reference proteome</keyword>
<gene>
    <name evidence="3" type="ORF">N864_18170</name>
</gene>
<dbReference type="AlphaFoldDB" id="W9GCL9"/>
<dbReference type="Proteomes" id="UP000019494">
    <property type="component" value="Unassembled WGS sequence"/>
</dbReference>
<evidence type="ECO:0000256" key="2">
    <source>
        <dbReference type="ARBA" id="ARBA00022695"/>
    </source>
</evidence>
<dbReference type="InterPro" id="IPR018294">
    <property type="entry name" value="ISPD_synthase_CS"/>
</dbReference>
<dbReference type="Pfam" id="PF01128">
    <property type="entry name" value="IspD"/>
    <property type="match status" value="1"/>
</dbReference>
<keyword evidence="2 3" id="KW-0548">Nucleotidyltransferase</keyword>
<dbReference type="InterPro" id="IPR050088">
    <property type="entry name" value="IspD/TarI_cytidylyltransf_bact"/>
</dbReference>
<keyword evidence="1 3" id="KW-0808">Transferase</keyword>
<dbReference type="InterPro" id="IPR029044">
    <property type="entry name" value="Nucleotide-diphossugar_trans"/>
</dbReference>
<dbReference type="PANTHER" id="PTHR32125:SF4">
    <property type="entry name" value="2-C-METHYL-D-ERYTHRITOL 4-PHOSPHATE CYTIDYLYLTRANSFERASE, CHLOROPLASTIC"/>
    <property type="match status" value="1"/>
</dbReference>
<comment type="caution">
    <text evidence="3">The sequence shown here is derived from an EMBL/GenBank/DDBJ whole genome shotgun (WGS) entry which is preliminary data.</text>
</comment>
<dbReference type="PROSITE" id="PS01295">
    <property type="entry name" value="ISPD"/>
    <property type="match status" value="1"/>
</dbReference>
<dbReference type="GO" id="GO:0008299">
    <property type="term" value="P:isoprenoid biosynthetic process"/>
    <property type="evidence" value="ECO:0007669"/>
    <property type="project" value="InterPro"/>
</dbReference>
<feature type="non-terminal residue" evidence="3">
    <location>
        <position position="1"/>
    </location>
</feature>
<evidence type="ECO:0000313" key="3">
    <source>
        <dbReference type="EMBL" id="EWT03830.1"/>
    </source>
</evidence>
<sequence>SKGHYSSKGHNPTVTVVAGGAERGDSVAAGLGALSGGVHVVLVHDAARCLAPSTVFARVIEAVRGGAAAAVPGLPVVDTIKEVDACGRVVGTPDRSRLRAVQTPQAFSRTVLERAHAVTSDATDDAALVERLGEPVIVVPGDERALKITTREDLDRAARILAG</sequence>
<protein>
    <submittedName>
        <fullName evidence="3">2-C-methyl-D-erythritol 4-phosphate cytidylyltransferase</fullName>
    </submittedName>
</protein>
<organism evidence="3 4">
    <name type="scientific">Intrasporangium chromatireducens Q5-1</name>
    <dbReference type="NCBI Taxonomy" id="584657"/>
    <lineage>
        <taxon>Bacteria</taxon>
        <taxon>Bacillati</taxon>
        <taxon>Actinomycetota</taxon>
        <taxon>Actinomycetes</taxon>
        <taxon>Micrococcales</taxon>
        <taxon>Intrasporangiaceae</taxon>
        <taxon>Intrasporangium</taxon>
    </lineage>
</organism>
<dbReference type="GO" id="GO:0050518">
    <property type="term" value="F:2-C-methyl-D-erythritol 4-phosphate cytidylyltransferase activity"/>
    <property type="evidence" value="ECO:0007669"/>
    <property type="project" value="TreeGrafter"/>
</dbReference>